<accession>A0A448HHA6</accession>
<dbReference type="GO" id="GO:0000731">
    <property type="term" value="P:DNA synthesis involved in DNA repair"/>
    <property type="evidence" value="ECO:0007669"/>
    <property type="project" value="TreeGrafter"/>
</dbReference>
<dbReference type="SUPFAM" id="SSF52540">
    <property type="entry name" value="P-loop containing nucleoside triphosphate hydrolases"/>
    <property type="match status" value="1"/>
</dbReference>
<evidence type="ECO:0000256" key="3">
    <source>
        <dbReference type="ARBA" id="ARBA00022705"/>
    </source>
</evidence>
<organism evidence="8 9">
    <name type="scientific">Actinomyces howellii</name>
    <dbReference type="NCBI Taxonomy" id="52771"/>
    <lineage>
        <taxon>Bacteria</taxon>
        <taxon>Bacillati</taxon>
        <taxon>Actinomycetota</taxon>
        <taxon>Actinomycetes</taxon>
        <taxon>Actinomycetales</taxon>
        <taxon>Actinomycetaceae</taxon>
        <taxon>Actinomyces</taxon>
    </lineage>
</organism>
<dbReference type="CDD" id="cd00009">
    <property type="entry name" value="AAA"/>
    <property type="match status" value="1"/>
</dbReference>
<dbReference type="Pfam" id="PF00004">
    <property type="entry name" value="AAA"/>
    <property type="match status" value="1"/>
</dbReference>
<proteinExistence type="inferred from homology"/>
<dbReference type="PANTHER" id="PTHR13779:SF7">
    <property type="entry name" value="ATPASE WRNIP1"/>
    <property type="match status" value="1"/>
</dbReference>
<evidence type="ECO:0000256" key="5">
    <source>
        <dbReference type="ARBA" id="ARBA00022840"/>
    </source>
</evidence>
<dbReference type="InterPro" id="IPR003959">
    <property type="entry name" value="ATPase_AAA_core"/>
</dbReference>
<feature type="region of interest" description="Disordered" evidence="6">
    <location>
        <begin position="247"/>
        <end position="301"/>
    </location>
</feature>
<dbReference type="InterPro" id="IPR003593">
    <property type="entry name" value="AAA+_ATPase"/>
</dbReference>
<dbReference type="GO" id="GO:0003677">
    <property type="term" value="F:DNA binding"/>
    <property type="evidence" value="ECO:0007669"/>
    <property type="project" value="InterPro"/>
</dbReference>
<dbReference type="Pfam" id="PF16193">
    <property type="entry name" value="AAA_assoc_2"/>
    <property type="match status" value="1"/>
</dbReference>
<dbReference type="InterPro" id="IPR032423">
    <property type="entry name" value="AAA_assoc_2"/>
</dbReference>
<dbReference type="InterPro" id="IPR027417">
    <property type="entry name" value="P-loop_NTPase"/>
</dbReference>
<dbReference type="AlphaFoldDB" id="A0A448HHA6"/>
<dbReference type="SMART" id="SM00382">
    <property type="entry name" value="AAA"/>
    <property type="match status" value="1"/>
</dbReference>
<evidence type="ECO:0000313" key="8">
    <source>
        <dbReference type="EMBL" id="VEG28431.1"/>
    </source>
</evidence>
<evidence type="ECO:0000313" key="9">
    <source>
        <dbReference type="Proteomes" id="UP000266895"/>
    </source>
</evidence>
<dbReference type="Gene3D" id="1.10.3710.10">
    <property type="entry name" value="DNA polymerase III clamp loader subunits, C-terminal domain"/>
    <property type="match status" value="1"/>
</dbReference>
<evidence type="ECO:0000256" key="2">
    <source>
        <dbReference type="ARBA" id="ARBA00008959"/>
    </source>
</evidence>
<comment type="function">
    <text evidence="1">DNA-dependent ATPase that plays important roles in cellular responses to stalled DNA replication processes.</text>
</comment>
<sequence length="518" mass="55242">MLSRGRHRLSHTVRRLVCMGIQDSPSLFEAAQGAPVDDPTRPLADRLRPQRLEEVVGQDHLLAPDAPLGRMIAAGRLPSIILWGPPGCGKTTIARLLAQRTGLGFESVSATFSGVAELRKVFATAARQREIGQGTLLFVDEIHRFNRAQQDSFLPYVEDGTVVLVGATTENPSFELNGALLSRCQVMVLRRLDQAALSELMDRAEALIGRRLPLTEAAHSQLVAMADGDGRYLLGMVEQVLSHARGQMARPAPPGTGDAGTGDAGTGEGAGGTAGPGDAGTGPADRGDPGPGTPSDPGLIDAGDLAAVVASRAPWYDKSGEEHYNLISALHKSIRGSDPQAALYWLARMLEGGEDPLYVARRLVHLASEDIGMADPGALQIALAAWEAYERLGSPEGELAIAQAVIHLATAPKSVAVYRGLTRARAAARATGSLAPPAHILNAPTRLMKELGYGQGYQYDPDTADGFSGADYFPPGYPPEQRECFYEPTGNGHERRIAERLAHWDSLRRSHEHDTPGP</sequence>
<dbReference type="Gene3D" id="1.20.272.10">
    <property type="match status" value="1"/>
</dbReference>
<keyword evidence="9" id="KW-1185">Reference proteome</keyword>
<evidence type="ECO:0000259" key="7">
    <source>
        <dbReference type="SMART" id="SM00382"/>
    </source>
</evidence>
<reference evidence="8 9" key="1">
    <citation type="submission" date="2018-12" db="EMBL/GenBank/DDBJ databases">
        <authorList>
            <consortium name="Pathogen Informatics"/>
        </authorList>
    </citation>
    <scope>NUCLEOTIDE SEQUENCE [LARGE SCALE GENOMIC DNA]</scope>
    <source>
        <strain evidence="8 9">NCTC11636</strain>
    </source>
</reference>
<dbReference type="InterPro" id="IPR051314">
    <property type="entry name" value="AAA_ATPase_RarA/MGS1/WRNIP1"/>
</dbReference>
<name>A0A448HHA6_9ACTO</name>
<dbReference type="FunFam" id="1.20.272.10:FF:000001">
    <property type="entry name" value="Putative AAA family ATPase"/>
    <property type="match status" value="1"/>
</dbReference>
<gene>
    <name evidence="8" type="primary">rarA_2</name>
    <name evidence="8" type="ORF">NCTC11636_01534</name>
</gene>
<dbReference type="GO" id="GO:0006261">
    <property type="term" value="P:DNA-templated DNA replication"/>
    <property type="evidence" value="ECO:0007669"/>
    <property type="project" value="TreeGrafter"/>
</dbReference>
<dbReference type="Proteomes" id="UP000266895">
    <property type="component" value="Chromosome"/>
</dbReference>
<dbReference type="KEGG" id="ahw:NCTC11636_01534"/>
<evidence type="ECO:0000256" key="1">
    <source>
        <dbReference type="ARBA" id="ARBA00002393"/>
    </source>
</evidence>
<keyword evidence="4" id="KW-0547">Nucleotide-binding</keyword>
<keyword evidence="5" id="KW-0067">ATP-binding</keyword>
<dbReference type="InterPro" id="IPR021886">
    <property type="entry name" value="MgsA_C"/>
</dbReference>
<keyword evidence="3" id="KW-0235">DNA replication</keyword>
<dbReference type="FunFam" id="3.40.50.300:FF:000137">
    <property type="entry name" value="Replication-associated recombination protein A"/>
    <property type="match status" value="1"/>
</dbReference>
<feature type="compositionally biased region" description="Gly residues" evidence="6">
    <location>
        <begin position="257"/>
        <end position="280"/>
    </location>
</feature>
<dbReference type="PANTHER" id="PTHR13779">
    <property type="entry name" value="WERNER HELICASE-INTERACTING PROTEIN 1 FAMILY MEMBER"/>
    <property type="match status" value="1"/>
</dbReference>
<dbReference type="EMBL" id="LR134350">
    <property type="protein sequence ID" value="VEG28431.1"/>
    <property type="molecule type" value="Genomic_DNA"/>
</dbReference>
<evidence type="ECO:0000256" key="4">
    <source>
        <dbReference type="ARBA" id="ARBA00022741"/>
    </source>
</evidence>
<protein>
    <submittedName>
        <fullName evidence="8">Replication-associated recombination protein A</fullName>
    </submittedName>
</protein>
<dbReference type="Pfam" id="PF12002">
    <property type="entry name" value="MgsA_C"/>
    <property type="match status" value="1"/>
</dbReference>
<dbReference type="Gene3D" id="3.40.50.300">
    <property type="entry name" value="P-loop containing nucleotide triphosphate hydrolases"/>
    <property type="match status" value="1"/>
</dbReference>
<comment type="similarity">
    <text evidence="2">Belongs to the AAA ATPase family. RarA/MGS1/WRNIP1 subfamily.</text>
</comment>
<dbReference type="CDD" id="cd18139">
    <property type="entry name" value="HLD_clamp_RarA"/>
    <property type="match status" value="1"/>
</dbReference>
<dbReference type="GO" id="GO:0016887">
    <property type="term" value="F:ATP hydrolysis activity"/>
    <property type="evidence" value="ECO:0007669"/>
    <property type="project" value="InterPro"/>
</dbReference>
<dbReference type="GO" id="GO:0008047">
    <property type="term" value="F:enzyme activator activity"/>
    <property type="evidence" value="ECO:0007669"/>
    <property type="project" value="TreeGrafter"/>
</dbReference>
<dbReference type="GO" id="GO:0005524">
    <property type="term" value="F:ATP binding"/>
    <property type="evidence" value="ECO:0007669"/>
    <property type="project" value="UniProtKB-KW"/>
</dbReference>
<evidence type="ECO:0000256" key="6">
    <source>
        <dbReference type="SAM" id="MobiDB-lite"/>
    </source>
</evidence>
<dbReference type="InterPro" id="IPR008921">
    <property type="entry name" value="DNA_pol3_clamp-load_cplx_C"/>
</dbReference>
<feature type="domain" description="AAA+ ATPase" evidence="7">
    <location>
        <begin position="76"/>
        <end position="192"/>
    </location>
</feature>
<dbReference type="SUPFAM" id="SSF48019">
    <property type="entry name" value="post-AAA+ oligomerization domain-like"/>
    <property type="match status" value="1"/>
</dbReference>
<dbReference type="GO" id="GO:0017116">
    <property type="term" value="F:single-stranded DNA helicase activity"/>
    <property type="evidence" value="ECO:0007669"/>
    <property type="project" value="TreeGrafter"/>
</dbReference>